<dbReference type="KEGG" id="bliq:INP51_09305"/>
<feature type="domain" description="Carbohydrate kinase FGGY C-terminal" evidence="5">
    <location>
        <begin position="284"/>
        <end position="482"/>
    </location>
</feature>
<keyword evidence="2" id="KW-0808">Transferase</keyword>
<evidence type="ECO:0000313" key="6">
    <source>
        <dbReference type="EMBL" id="QOV18228.1"/>
    </source>
</evidence>
<comment type="similarity">
    <text evidence="1">Belongs to the FGGY kinase family.</text>
</comment>
<accession>A0A7M2RDJ4</accession>
<dbReference type="RefSeq" id="WP_193734590.1">
    <property type="nucleotide sequence ID" value="NZ_CP063304.1"/>
</dbReference>
<evidence type="ECO:0000259" key="4">
    <source>
        <dbReference type="Pfam" id="PF00370"/>
    </source>
</evidence>
<dbReference type="GO" id="GO:0005975">
    <property type="term" value="P:carbohydrate metabolic process"/>
    <property type="evidence" value="ECO:0007669"/>
    <property type="project" value="InterPro"/>
</dbReference>
<dbReference type="GO" id="GO:0016301">
    <property type="term" value="F:kinase activity"/>
    <property type="evidence" value="ECO:0007669"/>
    <property type="project" value="UniProtKB-KW"/>
</dbReference>
<dbReference type="PANTHER" id="PTHR43095:SF5">
    <property type="entry name" value="XYLULOSE KINASE"/>
    <property type="match status" value="1"/>
</dbReference>
<dbReference type="EMBL" id="CP063304">
    <property type="protein sequence ID" value="QOV18228.1"/>
    <property type="molecule type" value="Genomic_DNA"/>
</dbReference>
<dbReference type="InterPro" id="IPR043129">
    <property type="entry name" value="ATPase_NBD"/>
</dbReference>
<evidence type="ECO:0000313" key="7">
    <source>
        <dbReference type="Proteomes" id="UP000593601"/>
    </source>
</evidence>
<evidence type="ECO:0000259" key="5">
    <source>
        <dbReference type="Pfam" id="PF02782"/>
    </source>
</evidence>
<dbReference type="Pfam" id="PF02782">
    <property type="entry name" value="FGGY_C"/>
    <property type="match status" value="1"/>
</dbReference>
<evidence type="ECO:0000256" key="2">
    <source>
        <dbReference type="ARBA" id="ARBA00022679"/>
    </source>
</evidence>
<evidence type="ECO:0000256" key="3">
    <source>
        <dbReference type="ARBA" id="ARBA00022777"/>
    </source>
</evidence>
<sequence>MENSKIKNHEDSVKDVIREGRTVLGIELGSTRIKAVLIGEDYALIASGSQTWENRYEDGIWTYRIEDVWKGLQDSYYQMTCDVKKRYGMSLKTIGAIGFSGMMHGYMAFDKDGKLLVPFRTWRNNITGEAADKLTEVFHFQIPQRWSVAHLYQAMLNQEDHVGKIDYLTTLAGYIHWKLTGKRVLGIGEASGVFPIDSELKTFRPDLVEKFDQLDESRRYSWKLSEILPRVLTAGEAAGNLTDEGAKLLDVSGMLQSGIPLCPPEGDAGTGMAATNSVAKRTGNVSAGTSVFAMVVLEKELSKVYSKLDMVTTPSGDPVAMVHCQNCTSDLNAWVGLFKETLECFGIKPDMDELYGILYRKALEGDPDCGGLLAYNYYSGEHITDFTEGRPLFVRSAENSLNLANFMRVHLSTALGALKVGADILFKEEGVKVDKLTGHGGLFRTKEVGQRILAAAMNTPVSVLKTAGEGGPWGSALLASYMINREEDESLDTFLENRVFTGQESKTIQPDPKEAAGFEAFTRRYKKGLAIERAAVETLL</sequence>
<dbReference type="PANTHER" id="PTHR43095">
    <property type="entry name" value="SUGAR KINASE"/>
    <property type="match status" value="1"/>
</dbReference>
<dbReference type="InterPro" id="IPR050406">
    <property type="entry name" value="FGGY_Carb_Kinase"/>
</dbReference>
<name>A0A7M2RDJ4_9FIRM</name>
<dbReference type="InterPro" id="IPR018485">
    <property type="entry name" value="FGGY_C"/>
</dbReference>
<feature type="domain" description="Carbohydrate kinase FGGY N-terminal" evidence="4">
    <location>
        <begin position="23"/>
        <end position="249"/>
    </location>
</feature>
<evidence type="ECO:0000256" key="1">
    <source>
        <dbReference type="ARBA" id="ARBA00009156"/>
    </source>
</evidence>
<dbReference type="InterPro" id="IPR018484">
    <property type="entry name" value="FGGY_N"/>
</dbReference>
<proteinExistence type="inferred from homology"/>
<dbReference type="Pfam" id="PF00370">
    <property type="entry name" value="FGGY_N"/>
    <property type="match status" value="1"/>
</dbReference>
<reference evidence="6 7" key="1">
    <citation type="submission" date="2020-10" db="EMBL/GenBank/DDBJ databases">
        <title>Blautia liquoris sp.nov., isolated from the mud in a fermentation cellar used for the production of Chinese strong-flavoured liquor.</title>
        <authorList>
            <person name="Lu L."/>
        </authorList>
    </citation>
    <scope>NUCLEOTIDE SEQUENCE [LARGE SCALE GENOMIC DNA]</scope>
    <source>
        <strain evidence="6 7">LZLJ-3</strain>
    </source>
</reference>
<dbReference type="Proteomes" id="UP000593601">
    <property type="component" value="Chromosome"/>
</dbReference>
<dbReference type="AlphaFoldDB" id="A0A7M2RDJ4"/>
<keyword evidence="3 6" id="KW-0418">Kinase</keyword>
<keyword evidence="7" id="KW-1185">Reference proteome</keyword>
<protein>
    <submittedName>
        <fullName evidence="6">FGGY-family carbohydrate kinase</fullName>
    </submittedName>
</protein>
<organism evidence="6 7">
    <name type="scientific">Blautia liquoris</name>
    <dbReference type="NCBI Taxonomy" id="2779518"/>
    <lineage>
        <taxon>Bacteria</taxon>
        <taxon>Bacillati</taxon>
        <taxon>Bacillota</taxon>
        <taxon>Clostridia</taxon>
        <taxon>Lachnospirales</taxon>
        <taxon>Lachnospiraceae</taxon>
        <taxon>Blautia</taxon>
    </lineage>
</organism>
<dbReference type="SUPFAM" id="SSF53067">
    <property type="entry name" value="Actin-like ATPase domain"/>
    <property type="match status" value="2"/>
</dbReference>
<dbReference type="Gene3D" id="3.30.420.40">
    <property type="match status" value="2"/>
</dbReference>
<gene>
    <name evidence="6" type="ORF">INP51_09305</name>
</gene>
<dbReference type="CDD" id="cd07809">
    <property type="entry name" value="ASKHA_NBD_FGGY_BaXK-like"/>
    <property type="match status" value="1"/>
</dbReference>